<accession>A0A225W1Y8</accession>
<proteinExistence type="predicted"/>
<keyword evidence="1" id="KW-0503">Monooxygenase</keyword>
<evidence type="ECO:0000313" key="1">
    <source>
        <dbReference type="EMBL" id="OWZ11761.1"/>
    </source>
</evidence>
<reference evidence="2" key="1">
    <citation type="submission" date="2017-03" db="EMBL/GenBank/DDBJ databases">
        <title>Phytopthora megakarya and P. palmivora, two closely related causual agents of cacao black pod achieved similar genome size and gene model numbers by different mechanisms.</title>
        <authorList>
            <person name="Ali S."/>
            <person name="Shao J."/>
            <person name="Larry D.J."/>
            <person name="Kronmiller B."/>
            <person name="Shen D."/>
            <person name="Strem M.D."/>
            <person name="Melnick R.L."/>
            <person name="Guiltinan M.J."/>
            <person name="Tyler B.M."/>
            <person name="Meinhardt L.W."/>
            <person name="Bailey B.A."/>
        </authorList>
    </citation>
    <scope>NUCLEOTIDE SEQUENCE [LARGE SCALE GENOMIC DNA]</scope>
    <source>
        <strain evidence="2">zdho120</strain>
    </source>
</reference>
<keyword evidence="2" id="KW-1185">Reference proteome</keyword>
<gene>
    <name evidence="1" type="ORF">PHMEG_00015172</name>
</gene>
<dbReference type="Proteomes" id="UP000198211">
    <property type="component" value="Unassembled WGS sequence"/>
</dbReference>
<comment type="caution">
    <text evidence="1">The sequence shown here is derived from an EMBL/GenBank/DDBJ whole genome shotgun (WGS) entry which is preliminary data.</text>
</comment>
<organism evidence="1 2">
    <name type="scientific">Phytophthora megakarya</name>
    <dbReference type="NCBI Taxonomy" id="4795"/>
    <lineage>
        <taxon>Eukaryota</taxon>
        <taxon>Sar</taxon>
        <taxon>Stramenopiles</taxon>
        <taxon>Oomycota</taxon>
        <taxon>Peronosporomycetes</taxon>
        <taxon>Peronosporales</taxon>
        <taxon>Peronosporaceae</taxon>
        <taxon>Phytophthora</taxon>
    </lineage>
</organism>
<evidence type="ECO:0000313" key="2">
    <source>
        <dbReference type="Proteomes" id="UP000198211"/>
    </source>
</evidence>
<dbReference type="AlphaFoldDB" id="A0A225W1Y8"/>
<dbReference type="GO" id="GO:0004497">
    <property type="term" value="F:monooxygenase activity"/>
    <property type="evidence" value="ECO:0007669"/>
    <property type="project" value="UniProtKB-KW"/>
</dbReference>
<dbReference type="EMBL" id="NBNE01002035">
    <property type="protein sequence ID" value="OWZ11761.1"/>
    <property type="molecule type" value="Genomic_DNA"/>
</dbReference>
<protein>
    <submittedName>
        <fullName evidence="1">Monooxygenase</fullName>
    </submittedName>
</protein>
<name>A0A225W1Y8_9STRA</name>
<dbReference type="OrthoDB" id="683240at2759"/>
<keyword evidence="1" id="KW-0560">Oxidoreductase</keyword>
<sequence>MLVWGVMADECIHYHNKNAGKDVLGHVLEHRVLIRTLTDCMKPILRQIGVYHSLTPVCGTSARGLPRQHFYPIYHVVLPPTRLILENSDPTRLTWPLYSQRSVMRGSWCVTVTCNPHYRWPTSLRLPKFPGIVVLSNLVKGVDHIRSHRPV</sequence>